<evidence type="ECO:0000313" key="2">
    <source>
        <dbReference type="EMBL" id="OIW26846.1"/>
    </source>
</evidence>
<feature type="region of interest" description="Disordered" evidence="1">
    <location>
        <begin position="194"/>
        <end position="224"/>
    </location>
</feature>
<dbReference type="EMBL" id="KV875100">
    <property type="protein sequence ID" value="OIW26846.1"/>
    <property type="molecule type" value="Genomic_DNA"/>
</dbReference>
<feature type="compositionally biased region" description="Acidic residues" evidence="1">
    <location>
        <begin position="200"/>
        <end position="210"/>
    </location>
</feature>
<proteinExistence type="predicted"/>
<keyword evidence="3" id="KW-1185">Reference proteome</keyword>
<organism evidence="2 3">
    <name type="scientific">Coniochaeta ligniaria NRRL 30616</name>
    <dbReference type="NCBI Taxonomy" id="1408157"/>
    <lineage>
        <taxon>Eukaryota</taxon>
        <taxon>Fungi</taxon>
        <taxon>Dikarya</taxon>
        <taxon>Ascomycota</taxon>
        <taxon>Pezizomycotina</taxon>
        <taxon>Sordariomycetes</taxon>
        <taxon>Sordariomycetidae</taxon>
        <taxon>Coniochaetales</taxon>
        <taxon>Coniochaetaceae</taxon>
        <taxon>Coniochaeta</taxon>
    </lineage>
</organism>
<evidence type="ECO:0000313" key="3">
    <source>
        <dbReference type="Proteomes" id="UP000182658"/>
    </source>
</evidence>
<protein>
    <submittedName>
        <fullName evidence="2">Uncharacterized protein</fullName>
    </submittedName>
</protein>
<dbReference type="AlphaFoldDB" id="A0A1J7IHA9"/>
<reference evidence="2 3" key="1">
    <citation type="submission" date="2016-10" db="EMBL/GenBank/DDBJ databases">
        <title>Draft genome sequence of Coniochaeta ligniaria NRRL30616, a lignocellulolytic fungus for bioabatement of inhibitors in plant biomass hydrolysates.</title>
        <authorList>
            <consortium name="DOE Joint Genome Institute"/>
            <person name="Jimenez D.J."/>
            <person name="Hector R.E."/>
            <person name="Riley R."/>
            <person name="Sun H."/>
            <person name="Grigoriev I.V."/>
            <person name="Van Elsas J.D."/>
            <person name="Nichols N.N."/>
        </authorList>
    </citation>
    <scope>NUCLEOTIDE SEQUENCE [LARGE SCALE GENOMIC DNA]</scope>
    <source>
        <strain evidence="2 3">NRRL 30616</strain>
    </source>
</reference>
<dbReference type="InParanoid" id="A0A1J7IHA9"/>
<name>A0A1J7IHA9_9PEZI</name>
<gene>
    <name evidence="2" type="ORF">CONLIGDRAFT_683797</name>
</gene>
<evidence type="ECO:0000256" key="1">
    <source>
        <dbReference type="SAM" id="MobiDB-lite"/>
    </source>
</evidence>
<accession>A0A1J7IHA9</accession>
<sequence>MASPYPSFFYFELNYTSGHVEDQGRIPGLKKKRREQLLKQLSRILPGKPRSEHAATRDLIPRLKALEKFVDRAPDAIAWDSADIGELTIISRAEIEAFLFAQDYTGETGVSSTIEQLEKFGFPIHDTDGNREWKASLPTEYAEKTMRDKQIYTLGVDGCLSPNSKGNTKRTFTVLDTSDIFQVFSVAPLNKETGVNNSDVDGDTTEDDVPELLSRSGKAGVSESALDQLQEKPVAILEPDSQTIKIFFPFPISASSLEDELLRHAEEATATWKVRTQALKREDLLRNLGYKSRFQNRRRILSHLSDKTAIDVSDPFFEMTAATPRKSNETWH</sequence>
<dbReference type="OrthoDB" id="10621737at2759"/>
<dbReference type="Proteomes" id="UP000182658">
    <property type="component" value="Unassembled WGS sequence"/>
</dbReference>